<keyword evidence="2 4" id="KW-1133">Transmembrane helix</keyword>
<evidence type="ECO:0000259" key="5">
    <source>
        <dbReference type="PROSITE" id="PS50850"/>
    </source>
</evidence>
<dbReference type="GO" id="GO:0022857">
    <property type="term" value="F:transmembrane transporter activity"/>
    <property type="evidence" value="ECO:0007669"/>
    <property type="project" value="InterPro"/>
</dbReference>
<dbReference type="PANTHER" id="PTHR23526:SF2">
    <property type="entry name" value="MAJOR FACILITATOR SUPERFAMILY (MFS) PROFILE DOMAIN-CONTAINING PROTEIN"/>
    <property type="match status" value="1"/>
</dbReference>
<dbReference type="Pfam" id="PF07690">
    <property type="entry name" value="MFS_1"/>
    <property type="match status" value="1"/>
</dbReference>
<evidence type="ECO:0000256" key="4">
    <source>
        <dbReference type="SAM" id="Phobius"/>
    </source>
</evidence>
<dbReference type="Gene3D" id="1.20.1250.20">
    <property type="entry name" value="MFS general substrate transporter like domains"/>
    <property type="match status" value="1"/>
</dbReference>
<feature type="transmembrane region" description="Helical" evidence="4">
    <location>
        <begin position="388"/>
        <end position="405"/>
    </location>
</feature>
<keyword evidence="7" id="KW-1185">Reference proteome</keyword>
<evidence type="ECO:0000313" key="6">
    <source>
        <dbReference type="EMBL" id="EAQ04595.1"/>
    </source>
</evidence>
<organism evidence="6 7">
    <name type="scientific">Pseudooceanicola batsensis (strain ATCC BAA-863 / DSM 15984 / KCTC 12145 / HTCC2597)</name>
    <name type="common">Oceanicola batsensis</name>
    <dbReference type="NCBI Taxonomy" id="252305"/>
    <lineage>
        <taxon>Bacteria</taxon>
        <taxon>Pseudomonadati</taxon>
        <taxon>Pseudomonadota</taxon>
        <taxon>Alphaproteobacteria</taxon>
        <taxon>Rhodobacterales</taxon>
        <taxon>Paracoccaceae</taxon>
        <taxon>Pseudooceanicola</taxon>
    </lineage>
</organism>
<dbReference type="PROSITE" id="PS50850">
    <property type="entry name" value="MFS"/>
    <property type="match status" value="1"/>
</dbReference>
<dbReference type="InterPro" id="IPR020846">
    <property type="entry name" value="MFS_dom"/>
</dbReference>
<dbReference type="STRING" id="252305.OB2597_04915"/>
<dbReference type="RefSeq" id="WP_009805220.1">
    <property type="nucleotide sequence ID" value="NZ_CH724131.1"/>
</dbReference>
<feature type="transmembrane region" description="Helical" evidence="4">
    <location>
        <begin position="74"/>
        <end position="96"/>
    </location>
</feature>
<reference evidence="6 7" key="1">
    <citation type="journal article" date="2010" name="J. Bacteriol.">
        <title>Genome sequences of Oceanicola granulosus HTCC2516(T) and Oceanicola batsensis HTCC2597(TDelta).</title>
        <authorList>
            <person name="Thrash J.C."/>
            <person name="Cho J.C."/>
            <person name="Vergin K.L."/>
            <person name="Giovannoni S.J."/>
        </authorList>
    </citation>
    <scope>NUCLEOTIDE SEQUENCE [LARGE SCALE GENOMIC DNA]</scope>
    <source>
        <strain evidence="7">ATCC BAA-863 / DSM 15984 / KCTC 12145 / HTCC2597</strain>
    </source>
</reference>
<feature type="transmembrane region" description="Helical" evidence="4">
    <location>
        <begin position="233"/>
        <end position="252"/>
    </location>
</feature>
<dbReference type="HOGENOM" id="CLU_048252_0_0_5"/>
<feature type="transmembrane region" description="Helical" evidence="4">
    <location>
        <begin position="297"/>
        <end position="319"/>
    </location>
</feature>
<comment type="caution">
    <text evidence="6">The sequence shown here is derived from an EMBL/GenBank/DDBJ whole genome shotgun (WGS) entry which is preliminary data.</text>
</comment>
<feature type="transmembrane region" description="Helical" evidence="4">
    <location>
        <begin position="325"/>
        <end position="348"/>
    </location>
</feature>
<dbReference type="InterPro" id="IPR011701">
    <property type="entry name" value="MFS"/>
</dbReference>
<accession>A3TSG8</accession>
<dbReference type="SUPFAM" id="SSF103473">
    <property type="entry name" value="MFS general substrate transporter"/>
    <property type="match status" value="1"/>
</dbReference>
<feature type="transmembrane region" description="Helical" evidence="4">
    <location>
        <begin position="102"/>
        <end position="125"/>
    </location>
</feature>
<protein>
    <recommendedName>
        <fullName evidence="5">Major facilitator superfamily (MFS) profile domain-containing protein</fullName>
    </recommendedName>
</protein>
<proteinExistence type="predicted"/>
<dbReference type="PANTHER" id="PTHR23526">
    <property type="entry name" value="INTEGRAL MEMBRANE TRANSPORT PROTEIN-RELATED"/>
    <property type="match status" value="1"/>
</dbReference>
<feature type="transmembrane region" description="Helical" evidence="4">
    <location>
        <begin position="176"/>
        <end position="198"/>
    </location>
</feature>
<evidence type="ECO:0000256" key="2">
    <source>
        <dbReference type="ARBA" id="ARBA00022989"/>
    </source>
</evidence>
<evidence type="ECO:0000256" key="3">
    <source>
        <dbReference type="ARBA" id="ARBA00023136"/>
    </source>
</evidence>
<evidence type="ECO:0000256" key="1">
    <source>
        <dbReference type="ARBA" id="ARBA00022692"/>
    </source>
</evidence>
<feature type="transmembrane region" description="Helical" evidence="4">
    <location>
        <begin position="360"/>
        <end position="382"/>
    </location>
</feature>
<gene>
    <name evidence="6" type="ORF">OB2597_04915</name>
</gene>
<dbReference type="AlphaFoldDB" id="A3TSG8"/>
<dbReference type="EMBL" id="AAMO01000001">
    <property type="protein sequence ID" value="EAQ04595.1"/>
    <property type="molecule type" value="Genomic_DNA"/>
</dbReference>
<feature type="domain" description="Major facilitator superfamily (MFS) profile" evidence="5">
    <location>
        <begin position="177"/>
        <end position="417"/>
    </location>
</feature>
<feature type="transmembrane region" description="Helical" evidence="4">
    <location>
        <begin position="264"/>
        <end position="285"/>
    </location>
</feature>
<dbReference type="eggNOG" id="COG2814">
    <property type="taxonomic scope" value="Bacteria"/>
</dbReference>
<sequence length="417" mass="43218">MTPCRRFWHVAGAGAAFQAGSAAVDSATVMSASVFQLTGSPVAVGAVSTRLRLGWLLPQLFVGYLAGRSGSSMPFYVLGAFGRTTAIAALAGVLWIGASAGWSSATLGAVTLGLWAVYACLSGIVGVPYNDIVARSVPSRQRSRLLAVRFFGGGLVALLVAAVADRLLRALDFPASYAAVLGIAAVLMLVSSVVFTSMGEPVRATPPKAAASFGAYLKEGAETFRSDAVFHRFVFAQWCGGAVLAAAPFFVVAADSLGMSLQNVALLLGAQTAGALLSNPLWGWWGDRLGKLSLMRVIAASRIAPPVALLALLMVPISHAALMPALLAVFLLLGALANGLTIAVIELLMEISPEERRPAYSGYFNALTAPAFVLPFVGGFAVAALDTWIVFLIALAAALGQSLLLDRIEAGQGREGH</sequence>
<evidence type="ECO:0000313" key="7">
    <source>
        <dbReference type="Proteomes" id="UP000004318"/>
    </source>
</evidence>
<name>A3TSG8_PSEBH</name>
<keyword evidence="1 4" id="KW-0812">Transmembrane</keyword>
<dbReference type="Proteomes" id="UP000004318">
    <property type="component" value="Unassembled WGS sequence"/>
</dbReference>
<feature type="transmembrane region" description="Helical" evidence="4">
    <location>
        <begin position="146"/>
        <end position="164"/>
    </location>
</feature>
<dbReference type="InterPro" id="IPR036259">
    <property type="entry name" value="MFS_trans_sf"/>
</dbReference>
<keyword evidence="3 4" id="KW-0472">Membrane</keyword>
<dbReference type="InterPro" id="IPR052528">
    <property type="entry name" value="Sugar_transport-like"/>
</dbReference>